<dbReference type="STRING" id="1273541.Pyrde_1516"/>
<evidence type="ECO:0000313" key="2">
    <source>
        <dbReference type="Proteomes" id="UP000058613"/>
    </source>
</evidence>
<dbReference type="KEGG" id="pdl:Pyrde_1516"/>
<dbReference type="EMBL" id="CP013011">
    <property type="protein sequence ID" value="ALL01559.1"/>
    <property type="molecule type" value="Genomic_DNA"/>
</dbReference>
<protein>
    <submittedName>
        <fullName evidence="1">Uncharacterized protein</fullName>
    </submittedName>
</protein>
<dbReference type="AlphaFoldDB" id="A0A0P0N4A5"/>
<reference evidence="1 2" key="1">
    <citation type="submission" date="2015-10" db="EMBL/GenBank/DDBJ databases">
        <title>Complete genome sequence of hyperthermophilic archaeon Pyrodictium delaneyi Su06.</title>
        <authorList>
            <person name="Jung J.-H."/>
            <person name="Lin J."/>
            <person name="Holden J.F."/>
            <person name="Park C.-S."/>
        </authorList>
    </citation>
    <scope>NUCLEOTIDE SEQUENCE [LARGE SCALE GENOMIC DNA]</scope>
    <source>
        <strain evidence="1 2">Su06</strain>
    </source>
</reference>
<dbReference type="Proteomes" id="UP000058613">
    <property type="component" value="Chromosome"/>
</dbReference>
<gene>
    <name evidence="1" type="ORF">Pyrde_1516</name>
</gene>
<proteinExistence type="predicted"/>
<evidence type="ECO:0000313" key="1">
    <source>
        <dbReference type="EMBL" id="ALL01559.1"/>
    </source>
</evidence>
<sequence length="55" mass="6353">MYKLSEDGGFVEEMPEDFYAAEELELGRLSKCKSLGKKRKKKTVDKVLGDNEQRQ</sequence>
<organism evidence="1 2">
    <name type="scientific">Pyrodictium delaneyi</name>
    <dbReference type="NCBI Taxonomy" id="1273541"/>
    <lineage>
        <taxon>Archaea</taxon>
        <taxon>Thermoproteota</taxon>
        <taxon>Thermoprotei</taxon>
        <taxon>Desulfurococcales</taxon>
        <taxon>Pyrodictiaceae</taxon>
        <taxon>Pyrodictium</taxon>
    </lineage>
</organism>
<accession>A0A0P0N4A5</accession>
<name>A0A0P0N4A5_9CREN</name>